<dbReference type="PROSITE" id="PS00211">
    <property type="entry name" value="ABC_TRANSPORTER_1"/>
    <property type="match status" value="1"/>
</dbReference>
<sequence>MTTLAVKNFSFAYDTGQRNILNDISFSPVAGSFNLLIGPSGSGKSTLLKAMAGLMPKFGGIVTGGQILLDGQDIQPVAPFERAKRVAMLFQNPDRQFAMRTAPEQIAFALENIQLPAEQIQDRVADVMTRLNLTAFAEQDLMTLSGGEKQRVALATILAMDSDIILLDEPFANVDPQARQALLHDLQALQQTQGKTIVISDHDLSGYAELVDNLYVLEATTGTLQSASLTRLTNLAPVVPFTGHPNPAGDLGWRQLHVSVGERTLLTGTTFTVPSQQIGLISGANGIGKSTLFKALTKQIAATGTITWAEQDARKIKAKAWAKRVALIFQTATDQFVTMTVAEELALSQRQTAYPDFWTAERVADAVAQLNLTGVMDHIVYQLSGGQQKKLQTLVMLIMGQPVLLLDEPLAGLDQDSVQVVMTLLQTTVHATQQAILMISHQRQGLADFIDYELVFAEQQLRLVGGATHA</sequence>
<dbReference type="RefSeq" id="WP_043940645.1">
    <property type="nucleotide sequence ID" value="NZ_JWHT01000011.1"/>
</dbReference>
<evidence type="ECO:0000256" key="7">
    <source>
        <dbReference type="ARBA" id="ARBA00022967"/>
    </source>
</evidence>
<dbReference type="InterPro" id="IPR017871">
    <property type="entry name" value="ABC_transporter-like_CS"/>
</dbReference>
<dbReference type="InterPro" id="IPR003439">
    <property type="entry name" value="ABC_transporter-like_ATP-bd"/>
</dbReference>
<comment type="subcellular location">
    <subcellularLocation>
        <location evidence="1">Cell membrane</location>
        <topology evidence="1">Peripheral membrane protein</topology>
    </subcellularLocation>
</comment>
<organism evidence="10 11">
    <name type="scientific">Weissella cibaria</name>
    <dbReference type="NCBI Taxonomy" id="137591"/>
    <lineage>
        <taxon>Bacteria</taxon>
        <taxon>Bacillati</taxon>
        <taxon>Bacillota</taxon>
        <taxon>Bacilli</taxon>
        <taxon>Lactobacillales</taxon>
        <taxon>Lactobacillaceae</taxon>
        <taxon>Weissella</taxon>
    </lineage>
</organism>
<dbReference type="InterPro" id="IPR003593">
    <property type="entry name" value="AAA+_ATPase"/>
</dbReference>
<comment type="caution">
    <text evidence="10">The sequence shown here is derived from an EMBL/GenBank/DDBJ whole genome shotgun (WGS) entry which is preliminary data.</text>
</comment>
<dbReference type="PATRIC" id="fig|137591.24.peg.326"/>
<dbReference type="Gene3D" id="3.40.50.300">
    <property type="entry name" value="P-loop containing nucleotide triphosphate hydrolases"/>
    <property type="match status" value="2"/>
</dbReference>
<dbReference type="Pfam" id="PF00005">
    <property type="entry name" value="ABC_tran"/>
    <property type="match status" value="2"/>
</dbReference>
<keyword evidence="3" id="KW-0813">Transport</keyword>
<dbReference type="SMART" id="SM00382">
    <property type="entry name" value="AAA"/>
    <property type="match status" value="2"/>
</dbReference>
<keyword evidence="8" id="KW-0472">Membrane</keyword>
<comment type="similarity">
    <text evidence="2">Belongs to the ABC transporter superfamily.</text>
</comment>
<evidence type="ECO:0000256" key="8">
    <source>
        <dbReference type="ARBA" id="ARBA00023136"/>
    </source>
</evidence>
<dbReference type="AlphaFoldDB" id="A0A0D1KLA4"/>
<evidence type="ECO:0000313" key="10">
    <source>
        <dbReference type="EMBL" id="KIU25429.1"/>
    </source>
</evidence>
<feature type="domain" description="ABC transporter" evidence="9">
    <location>
        <begin position="4"/>
        <end position="244"/>
    </location>
</feature>
<name>A0A0D1KLA4_9LACO</name>
<keyword evidence="5" id="KW-0547">Nucleotide-binding</keyword>
<dbReference type="GO" id="GO:0042626">
    <property type="term" value="F:ATPase-coupled transmembrane transporter activity"/>
    <property type="evidence" value="ECO:0007669"/>
    <property type="project" value="TreeGrafter"/>
</dbReference>
<feature type="domain" description="ABC transporter" evidence="9">
    <location>
        <begin position="251"/>
        <end position="470"/>
    </location>
</feature>
<accession>A0A0D1KLA4</accession>
<dbReference type="EC" id="3.6.3.-" evidence="10"/>
<dbReference type="GO" id="GO:0016887">
    <property type="term" value="F:ATP hydrolysis activity"/>
    <property type="evidence" value="ECO:0007669"/>
    <property type="project" value="InterPro"/>
</dbReference>
<dbReference type="CDD" id="cd03225">
    <property type="entry name" value="ABC_cobalt_CbiO_domain1"/>
    <property type="match status" value="2"/>
</dbReference>
<dbReference type="SUPFAM" id="SSF52540">
    <property type="entry name" value="P-loop containing nucleoside triphosphate hydrolases"/>
    <property type="match status" value="2"/>
</dbReference>
<dbReference type="PANTHER" id="PTHR43553">
    <property type="entry name" value="HEAVY METAL TRANSPORTER"/>
    <property type="match status" value="1"/>
</dbReference>
<proteinExistence type="inferred from homology"/>
<dbReference type="InterPro" id="IPR050095">
    <property type="entry name" value="ECF_ABC_transporter_ATP-bd"/>
</dbReference>
<reference evidence="10 11" key="1">
    <citation type="journal article" date="2015" name="Microbiology (Mosc.)">
        <title>Genomics of the Weissella cibaria species with an examination of its metabolic traits.</title>
        <authorList>
            <person name="Lynch K.M."/>
            <person name="Lucid A."/>
            <person name="Arendt E.K."/>
            <person name="Sleator R.D."/>
            <person name="Lucey B."/>
            <person name="Coffey A."/>
        </authorList>
    </citation>
    <scope>NUCLEOTIDE SEQUENCE [LARGE SCALE GENOMIC DNA]</scope>
    <source>
        <strain evidence="10 11">AB3b</strain>
    </source>
</reference>
<dbReference type="PROSITE" id="PS50893">
    <property type="entry name" value="ABC_TRANSPORTER_2"/>
    <property type="match status" value="2"/>
</dbReference>
<gene>
    <name evidence="10" type="primary">ykoD</name>
    <name evidence="10" type="ORF">ab3b_00334</name>
</gene>
<keyword evidence="4" id="KW-1003">Cell membrane</keyword>
<evidence type="ECO:0000313" key="11">
    <source>
        <dbReference type="Proteomes" id="UP000032289"/>
    </source>
</evidence>
<dbReference type="InterPro" id="IPR027417">
    <property type="entry name" value="P-loop_NTPase"/>
</dbReference>
<protein>
    <submittedName>
        <fullName evidence="10">YkoD protein</fullName>
        <ecNumber evidence="10">3.6.3.-</ecNumber>
    </submittedName>
</protein>
<keyword evidence="6" id="KW-0067">ATP-binding</keyword>
<dbReference type="EMBL" id="JWHT01000011">
    <property type="protein sequence ID" value="KIU25429.1"/>
    <property type="molecule type" value="Genomic_DNA"/>
</dbReference>
<dbReference type="PANTHER" id="PTHR43553:SF27">
    <property type="entry name" value="ENERGY-COUPLING FACTOR TRANSPORTER ATP-BINDING PROTEIN ECFA2"/>
    <property type="match status" value="1"/>
</dbReference>
<evidence type="ECO:0000256" key="4">
    <source>
        <dbReference type="ARBA" id="ARBA00022475"/>
    </source>
</evidence>
<dbReference type="InterPro" id="IPR015856">
    <property type="entry name" value="ABC_transpr_CbiO/EcfA_su"/>
</dbReference>
<dbReference type="GO" id="GO:0043190">
    <property type="term" value="C:ATP-binding cassette (ABC) transporter complex"/>
    <property type="evidence" value="ECO:0007669"/>
    <property type="project" value="TreeGrafter"/>
</dbReference>
<dbReference type="GO" id="GO:0005524">
    <property type="term" value="F:ATP binding"/>
    <property type="evidence" value="ECO:0007669"/>
    <property type="project" value="UniProtKB-KW"/>
</dbReference>
<evidence type="ECO:0000259" key="9">
    <source>
        <dbReference type="PROSITE" id="PS50893"/>
    </source>
</evidence>
<dbReference type="Proteomes" id="UP000032289">
    <property type="component" value="Unassembled WGS sequence"/>
</dbReference>
<evidence type="ECO:0000256" key="5">
    <source>
        <dbReference type="ARBA" id="ARBA00022741"/>
    </source>
</evidence>
<keyword evidence="7" id="KW-1278">Translocase</keyword>
<evidence type="ECO:0000256" key="1">
    <source>
        <dbReference type="ARBA" id="ARBA00004202"/>
    </source>
</evidence>
<evidence type="ECO:0000256" key="3">
    <source>
        <dbReference type="ARBA" id="ARBA00022448"/>
    </source>
</evidence>
<evidence type="ECO:0000256" key="6">
    <source>
        <dbReference type="ARBA" id="ARBA00022840"/>
    </source>
</evidence>
<keyword evidence="10" id="KW-0378">Hydrolase</keyword>
<evidence type="ECO:0000256" key="2">
    <source>
        <dbReference type="ARBA" id="ARBA00005417"/>
    </source>
</evidence>